<name>A0A4P9CDN0_EUBML</name>
<evidence type="ECO:0000313" key="3">
    <source>
        <dbReference type="Proteomes" id="UP000218387"/>
    </source>
</evidence>
<protein>
    <submittedName>
        <fullName evidence="2">Uncharacterized protein</fullName>
    </submittedName>
</protein>
<gene>
    <name evidence="2" type="ORF">CPZ25_017540</name>
</gene>
<reference evidence="2 3" key="1">
    <citation type="submission" date="2018-05" db="EMBL/GenBank/DDBJ databases">
        <title>Genome comparison of Eubacterium sp.</title>
        <authorList>
            <person name="Feng Y."/>
            <person name="Sanchez-Andrea I."/>
            <person name="Stams A.J.M."/>
            <person name="De Vos W.M."/>
        </authorList>
    </citation>
    <scope>NUCLEOTIDE SEQUENCE [LARGE SCALE GENOMIC DNA]</scope>
    <source>
        <strain evidence="2 3">YI</strain>
    </source>
</reference>
<dbReference type="KEGG" id="emt:CPZ25_017540"/>
<proteinExistence type="predicted"/>
<dbReference type="RefSeq" id="WP_058695626.1">
    <property type="nucleotide sequence ID" value="NZ_CABJDW020000007.1"/>
</dbReference>
<sequence>MKNCCEKCGKELGFFERSLKINNSRINIQYDALCSECHKTIKEGISQIDEMYQRVMGNLKENYRATNMAAVDIDTLIFLAVEALLVIEPNYFSDKTSLNQTIINRTDRIINKQNDMAKIVYKVLLYGFFDNLENNGLDKSKNFVSYMMQNTLYMEQLSMNCSEEVPRTYVNAFFSRKGFIMERIEKKTLLYVMIKDETVIDYEMKQTEDYYLIDFKNLFYTGDPGKNVQCYVNGVENAKTITKTIDNFNTKTTKKEERRIRDTLNIINEKVVRDLKSLKPDEAIDTIHLDCVLLCIAKNIRNDPEGRKSPIQAPDGLTVDLLWKKYTANLALMGIDSKEKAAEYIAKNCLYADGFHVKYGKKDPETGWAFFTTKGYIVAFDQSKRLFFMYTDDYPNDLYFPCNEMMYNGRQYLQLPMEDEVPNDDELDGILFFSRDVKLIMGIGHYFERNNMFYQMENFIEVEEAVYGDPEQLMEVKRVSDHLFRDFGYMPFCLYDEWYVIQKELRQDDILLNRLIPEKSGLRKRYATGDVIYAPKILDAFKNGARELQDNLEIMGESIAKGLLWCYFKASLIDTLSKEWVRIGGDILAAGDDLVTAFFKYSSLKTIEPEKTYYIGLFIYYLMDKNILPDTDFLDNYERAVQTFLECKREVDRTLAEQPAEPITQEINTEPETPRPQAAPADAAPEPEFKPLNWEDDKRGE</sequence>
<feature type="compositionally biased region" description="Low complexity" evidence="1">
    <location>
        <begin position="675"/>
        <end position="686"/>
    </location>
</feature>
<feature type="compositionally biased region" description="Basic and acidic residues" evidence="1">
    <location>
        <begin position="687"/>
        <end position="701"/>
    </location>
</feature>
<dbReference type="AlphaFoldDB" id="A0A4P9CDN0"/>
<feature type="region of interest" description="Disordered" evidence="1">
    <location>
        <begin position="655"/>
        <end position="701"/>
    </location>
</feature>
<evidence type="ECO:0000256" key="1">
    <source>
        <dbReference type="SAM" id="MobiDB-lite"/>
    </source>
</evidence>
<evidence type="ECO:0000313" key="2">
    <source>
        <dbReference type="EMBL" id="QCT73055.1"/>
    </source>
</evidence>
<organism evidence="2 3">
    <name type="scientific">Eubacterium maltosivorans</name>
    <dbReference type="NCBI Taxonomy" id="2041044"/>
    <lineage>
        <taxon>Bacteria</taxon>
        <taxon>Bacillati</taxon>
        <taxon>Bacillota</taxon>
        <taxon>Clostridia</taxon>
        <taxon>Eubacteriales</taxon>
        <taxon>Eubacteriaceae</taxon>
        <taxon>Eubacterium</taxon>
    </lineage>
</organism>
<keyword evidence="3" id="KW-1185">Reference proteome</keyword>
<accession>A0A4P9CDN0</accession>
<dbReference type="Proteomes" id="UP000218387">
    <property type="component" value="Chromosome"/>
</dbReference>
<dbReference type="EMBL" id="CP029487">
    <property type="protein sequence ID" value="QCT73055.1"/>
    <property type="molecule type" value="Genomic_DNA"/>
</dbReference>